<name>A0A319F212_9EURO</name>
<organism evidence="1 2">
    <name type="scientific">Aspergillus ellipticus CBS 707.79</name>
    <dbReference type="NCBI Taxonomy" id="1448320"/>
    <lineage>
        <taxon>Eukaryota</taxon>
        <taxon>Fungi</taxon>
        <taxon>Dikarya</taxon>
        <taxon>Ascomycota</taxon>
        <taxon>Pezizomycotina</taxon>
        <taxon>Eurotiomycetes</taxon>
        <taxon>Eurotiomycetidae</taxon>
        <taxon>Eurotiales</taxon>
        <taxon>Aspergillaceae</taxon>
        <taxon>Aspergillus</taxon>
        <taxon>Aspergillus subgen. Circumdati</taxon>
    </lineage>
</organism>
<proteinExistence type="predicted"/>
<reference evidence="1 2" key="1">
    <citation type="submission" date="2018-02" db="EMBL/GenBank/DDBJ databases">
        <title>The genomes of Aspergillus section Nigri reveals drivers in fungal speciation.</title>
        <authorList>
            <consortium name="DOE Joint Genome Institute"/>
            <person name="Vesth T.C."/>
            <person name="Nybo J."/>
            <person name="Theobald S."/>
            <person name="Brandl J."/>
            <person name="Frisvad J.C."/>
            <person name="Nielsen K.F."/>
            <person name="Lyhne E.K."/>
            <person name="Kogle M.E."/>
            <person name="Kuo A."/>
            <person name="Riley R."/>
            <person name="Clum A."/>
            <person name="Nolan M."/>
            <person name="Lipzen A."/>
            <person name="Salamov A."/>
            <person name="Henrissat B."/>
            <person name="Wiebenga A."/>
            <person name="De vries R.P."/>
            <person name="Grigoriev I.V."/>
            <person name="Mortensen U.H."/>
            <person name="Andersen M.R."/>
            <person name="Baker S.E."/>
        </authorList>
    </citation>
    <scope>NUCLEOTIDE SEQUENCE [LARGE SCALE GENOMIC DNA]</scope>
    <source>
        <strain evidence="1 2">CBS 707.79</strain>
    </source>
</reference>
<sequence length="124" mass="13554">MPLRRGLSRNGIFLALGGCNCIVPANGPPKVDASNNFNDTCRPSSPDEMIALVEVVTSHHGLLIAWCELYLHSAYWQSTLVGETIYSGMRGEIWIRPEIGSRRGLNSEQAVRTPGAWMLEGVGD</sequence>
<dbReference type="Proteomes" id="UP000247810">
    <property type="component" value="Unassembled WGS sequence"/>
</dbReference>
<gene>
    <name evidence="1" type="ORF">BO71DRAFT_425754</name>
</gene>
<keyword evidence="2" id="KW-1185">Reference proteome</keyword>
<evidence type="ECO:0000313" key="1">
    <source>
        <dbReference type="EMBL" id="PYH98732.1"/>
    </source>
</evidence>
<dbReference type="EMBL" id="KZ825808">
    <property type="protein sequence ID" value="PYH98732.1"/>
    <property type="molecule type" value="Genomic_DNA"/>
</dbReference>
<evidence type="ECO:0000313" key="2">
    <source>
        <dbReference type="Proteomes" id="UP000247810"/>
    </source>
</evidence>
<dbReference type="VEuPathDB" id="FungiDB:BO71DRAFT_425754"/>
<dbReference type="AlphaFoldDB" id="A0A319F212"/>
<accession>A0A319F212</accession>
<protein>
    <submittedName>
        <fullName evidence="1">Uncharacterized protein</fullName>
    </submittedName>
</protein>